<evidence type="ECO:0000313" key="1">
    <source>
        <dbReference type="EMBL" id="KEJ90306.1"/>
    </source>
</evidence>
<protein>
    <submittedName>
        <fullName evidence="1">Uncharacterized protein</fullName>
    </submittedName>
</protein>
<keyword evidence="2" id="KW-1185">Reference proteome</keyword>
<sequence length="149" mass="16251">MGVQGGAQPSPEAVEVDQLVELSVALANRRYDLGLTSDDIDDCAGLGHRHVQKVEDAGRNLGESRTISSDVVMALLTQVLEEGLTEDNVLRMSSMVATRSGIEGKRPPRPRIPTVDTLLLIVQALGGRLLIDWGEPPRLTRRLMDNSKR</sequence>
<proteinExistence type="predicted"/>
<dbReference type="Proteomes" id="UP000027734">
    <property type="component" value="Unassembled WGS sequence"/>
</dbReference>
<accession>A0A073ILB9</accession>
<dbReference type="EMBL" id="JAMC01000002">
    <property type="protein sequence ID" value="KEJ90306.1"/>
    <property type="molecule type" value="Genomic_DNA"/>
</dbReference>
<gene>
    <name evidence="1" type="ORF">DSW25_06210</name>
</gene>
<comment type="caution">
    <text evidence="1">The sequence shown here is derived from an EMBL/GenBank/DDBJ whole genome shotgun (WGS) entry which is preliminary data.</text>
</comment>
<organism evidence="1 2">
    <name type="scientific">Sulfitobacter donghicola DSW-25 = KCTC 12864 = JCM 14565</name>
    <dbReference type="NCBI Taxonomy" id="1300350"/>
    <lineage>
        <taxon>Bacteria</taxon>
        <taxon>Pseudomonadati</taxon>
        <taxon>Pseudomonadota</taxon>
        <taxon>Alphaproteobacteria</taxon>
        <taxon>Rhodobacterales</taxon>
        <taxon>Roseobacteraceae</taxon>
        <taxon>Sulfitobacter</taxon>
    </lineage>
</organism>
<dbReference type="AlphaFoldDB" id="A0A073ILB9"/>
<reference evidence="1 2" key="1">
    <citation type="submission" date="2014-01" db="EMBL/GenBank/DDBJ databases">
        <title>Sulfitobacter donghicola JCM 14565 Genome Sequencing.</title>
        <authorList>
            <person name="Lai Q."/>
            <person name="Hong Z."/>
        </authorList>
    </citation>
    <scope>NUCLEOTIDE SEQUENCE [LARGE SCALE GENOMIC DNA]</scope>
    <source>
        <strain evidence="1 2">JCM 14565</strain>
    </source>
</reference>
<name>A0A073ILB9_9RHOB</name>
<evidence type="ECO:0000313" key="2">
    <source>
        <dbReference type="Proteomes" id="UP000027734"/>
    </source>
</evidence>